<dbReference type="Proteomes" id="UP001595444">
    <property type="component" value="Unassembled WGS sequence"/>
</dbReference>
<keyword evidence="1 4" id="KW-0810">Translation regulation</keyword>
<comment type="subcellular location">
    <subcellularLocation>
        <location evidence="4">Cytoplasm</location>
    </subcellularLocation>
</comment>
<feature type="domain" description="Sigma 54 modulation/S30EA ribosomal protein C-terminal" evidence="6">
    <location>
        <begin position="133"/>
        <end position="187"/>
    </location>
</feature>
<dbReference type="HAMAP" id="MF_00839">
    <property type="entry name" value="HPF"/>
    <property type="match status" value="1"/>
</dbReference>
<keyword evidence="8" id="KW-1185">Reference proteome</keyword>
<dbReference type="Pfam" id="PF16321">
    <property type="entry name" value="Ribosom_S30AE_C"/>
    <property type="match status" value="1"/>
</dbReference>
<feature type="coiled-coil region" evidence="5">
    <location>
        <begin position="73"/>
        <end position="100"/>
    </location>
</feature>
<dbReference type="Gene3D" id="3.30.505.50">
    <property type="entry name" value="Sigma 54 modulation/S30EA ribosomal protein, C-terminal domain"/>
    <property type="match status" value="1"/>
</dbReference>
<dbReference type="InterPro" id="IPR036567">
    <property type="entry name" value="RHF-like"/>
</dbReference>
<dbReference type="PANTHER" id="PTHR33231:SF1">
    <property type="entry name" value="30S RIBOSOMAL PROTEIN"/>
    <property type="match status" value="1"/>
</dbReference>
<proteinExistence type="inferred from homology"/>
<comment type="similarity">
    <text evidence="4">Belongs to the HPF/YfiA ribosome-associated protein family. Long HPF subfamily.</text>
</comment>
<dbReference type="NCBIfam" id="TIGR00741">
    <property type="entry name" value="yfiA"/>
    <property type="match status" value="1"/>
</dbReference>
<protein>
    <recommendedName>
        <fullName evidence="3 4">Ribosome hibernation promoting factor</fullName>
        <shortName evidence="4">HPF</shortName>
    </recommendedName>
</protein>
<sequence length="196" mass="22020">MEINVSGRKMNVGDALTTHVEDRLEAVADKYFSRTIDATATFAKEGHIYTTHVSFHANQGVNLQSNGEADDPYAAFELAAEKVEKQLRRYKRRLKNHHKTSQRDIAMELAHDITIAPSLDEESDEPVNGGHEDQPIIIAENRTEIPRVSVGDAVMLMDLADAHAFMFRNMRNDTLEVVYRRTDGNIGWISPKTAAN</sequence>
<evidence type="ECO:0000256" key="4">
    <source>
        <dbReference type="HAMAP-Rule" id="MF_00839"/>
    </source>
</evidence>
<evidence type="ECO:0000259" key="6">
    <source>
        <dbReference type="Pfam" id="PF16321"/>
    </source>
</evidence>
<dbReference type="Gene3D" id="3.30.160.100">
    <property type="entry name" value="Ribosome hibernation promotion factor-like"/>
    <property type="match status" value="1"/>
</dbReference>
<dbReference type="InterPro" id="IPR003489">
    <property type="entry name" value="RHF/RaiA"/>
</dbReference>
<dbReference type="EMBL" id="JBHRSL010000028">
    <property type="protein sequence ID" value="MFC3053727.1"/>
    <property type="molecule type" value="Genomic_DNA"/>
</dbReference>
<organism evidence="7 8">
    <name type="scientific">Kordiimonas pumila</name>
    <dbReference type="NCBI Taxonomy" id="2161677"/>
    <lineage>
        <taxon>Bacteria</taxon>
        <taxon>Pseudomonadati</taxon>
        <taxon>Pseudomonadota</taxon>
        <taxon>Alphaproteobacteria</taxon>
        <taxon>Kordiimonadales</taxon>
        <taxon>Kordiimonadaceae</taxon>
        <taxon>Kordiimonas</taxon>
    </lineage>
</organism>
<comment type="subunit">
    <text evidence="4">Interacts with 100S ribosomes.</text>
</comment>
<evidence type="ECO:0000313" key="8">
    <source>
        <dbReference type="Proteomes" id="UP001595444"/>
    </source>
</evidence>
<evidence type="ECO:0000313" key="7">
    <source>
        <dbReference type="EMBL" id="MFC3053727.1"/>
    </source>
</evidence>
<evidence type="ECO:0000256" key="1">
    <source>
        <dbReference type="ARBA" id="ARBA00022845"/>
    </source>
</evidence>
<comment type="caution">
    <text evidence="7">The sequence shown here is derived from an EMBL/GenBank/DDBJ whole genome shotgun (WGS) entry which is preliminary data.</text>
</comment>
<dbReference type="CDD" id="cd00552">
    <property type="entry name" value="RaiA"/>
    <property type="match status" value="1"/>
</dbReference>
<dbReference type="PANTHER" id="PTHR33231">
    <property type="entry name" value="30S RIBOSOMAL PROTEIN"/>
    <property type="match status" value="1"/>
</dbReference>
<name>A0ABV7DAT2_9PROT</name>
<comment type="function">
    <text evidence="4">Required for dimerization of active 70S ribosomes into 100S ribosomes in stationary phase; 100S ribosomes are translationally inactive and sometimes present during exponential growth.</text>
</comment>
<dbReference type="InterPro" id="IPR038416">
    <property type="entry name" value="Ribosom_S30AE_C_sf"/>
</dbReference>
<reference evidence="8" key="1">
    <citation type="journal article" date="2019" name="Int. J. Syst. Evol. Microbiol.">
        <title>The Global Catalogue of Microorganisms (GCM) 10K type strain sequencing project: providing services to taxonomists for standard genome sequencing and annotation.</title>
        <authorList>
            <consortium name="The Broad Institute Genomics Platform"/>
            <consortium name="The Broad Institute Genome Sequencing Center for Infectious Disease"/>
            <person name="Wu L."/>
            <person name="Ma J."/>
        </authorList>
    </citation>
    <scope>NUCLEOTIDE SEQUENCE [LARGE SCALE GENOMIC DNA]</scope>
    <source>
        <strain evidence="8">KCTC 62164</strain>
    </source>
</reference>
<dbReference type="InterPro" id="IPR032528">
    <property type="entry name" value="Ribosom_S30AE_C"/>
</dbReference>
<evidence type="ECO:0000256" key="3">
    <source>
        <dbReference type="ARBA" id="ARBA00041148"/>
    </source>
</evidence>
<dbReference type="Pfam" id="PF02482">
    <property type="entry name" value="Ribosomal_S30AE"/>
    <property type="match status" value="1"/>
</dbReference>
<gene>
    <name evidence="4 7" type="primary">hpf</name>
    <name evidence="7" type="ORF">ACFOKA_17645</name>
</gene>
<evidence type="ECO:0000256" key="5">
    <source>
        <dbReference type="SAM" id="Coils"/>
    </source>
</evidence>
<comment type="subunit">
    <text evidence="2">Associates exclusively with 100S ribosomes, which are dimers of 70S ribosomes.</text>
</comment>
<keyword evidence="5" id="KW-0175">Coiled coil</keyword>
<accession>A0ABV7DAT2</accession>
<dbReference type="RefSeq" id="WP_194214454.1">
    <property type="nucleotide sequence ID" value="NZ_CP061205.1"/>
</dbReference>
<dbReference type="InterPro" id="IPR034694">
    <property type="entry name" value="HPF_long/plastid"/>
</dbReference>
<dbReference type="SUPFAM" id="SSF69754">
    <property type="entry name" value="Ribosome binding protein Y (YfiA homologue)"/>
    <property type="match status" value="1"/>
</dbReference>
<evidence type="ECO:0000256" key="2">
    <source>
        <dbReference type="ARBA" id="ARBA00038695"/>
    </source>
</evidence>
<dbReference type="InterPro" id="IPR050574">
    <property type="entry name" value="HPF/YfiA_ribosome-assoc"/>
</dbReference>
<keyword evidence="4" id="KW-0963">Cytoplasm</keyword>